<dbReference type="Proteomes" id="UP001281614">
    <property type="component" value="Unassembled WGS sequence"/>
</dbReference>
<gene>
    <name evidence="2" type="ORF">CKAH01_18438</name>
</gene>
<dbReference type="EMBL" id="VYYT01000324">
    <property type="protein sequence ID" value="KAK2742896.1"/>
    <property type="molecule type" value="Genomic_DNA"/>
</dbReference>
<name>A0AAE0D2W0_COLKA</name>
<feature type="region of interest" description="Disordered" evidence="1">
    <location>
        <begin position="369"/>
        <end position="388"/>
    </location>
</feature>
<feature type="region of interest" description="Disordered" evidence="1">
    <location>
        <begin position="572"/>
        <end position="610"/>
    </location>
</feature>
<evidence type="ECO:0000313" key="3">
    <source>
        <dbReference type="Proteomes" id="UP001281614"/>
    </source>
</evidence>
<keyword evidence="3" id="KW-1185">Reference proteome</keyword>
<dbReference type="AlphaFoldDB" id="A0AAE0D2W0"/>
<comment type="caution">
    <text evidence="2">The sequence shown here is derived from an EMBL/GenBank/DDBJ whole genome shotgun (WGS) entry which is preliminary data.</text>
</comment>
<reference evidence="2" key="1">
    <citation type="submission" date="2023-02" db="EMBL/GenBank/DDBJ databases">
        <title>Colletotrichum kahawae CIFC_Que2 genome sequencing and assembly.</title>
        <authorList>
            <person name="Baroncelli R."/>
        </authorList>
    </citation>
    <scope>NUCLEOTIDE SEQUENCE</scope>
    <source>
        <strain evidence="2">CIFC_Que2</strain>
    </source>
</reference>
<organism evidence="2 3">
    <name type="scientific">Colletotrichum kahawae</name>
    <name type="common">Coffee berry disease fungus</name>
    <dbReference type="NCBI Taxonomy" id="34407"/>
    <lineage>
        <taxon>Eukaryota</taxon>
        <taxon>Fungi</taxon>
        <taxon>Dikarya</taxon>
        <taxon>Ascomycota</taxon>
        <taxon>Pezizomycotina</taxon>
        <taxon>Sordariomycetes</taxon>
        <taxon>Hypocreomycetidae</taxon>
        <taxon>Glomerellales</taxon>
        <taxon>Glomerellaceae</taxon>
        <taxon>Colletotrichum</taxon>
        <taxon>Colletotrichum gloeosporioides species complex</taxon>
    </lineage>
</organism>
<proteinExistence type="predicted"/>
<dbReference type="CDD" id="cd00024">
    <property type="entry name" value="CD_CSD"/>
    <property type="match status" value="1"/>
</dbReference>
<accession>A0AAE0D2W0</accession>
<sequence>MKPNSNTQIAIFPIPLGHQNAVALTTHNVRPAAVAAVNKDDVHHAPHNKSSEERVSVADSAKDLLSLQNDDTPDRPSDVEKGLPWKDYRAEYKLHDLGGILTVAVRHRKLFHISELARLESQEVLAKLRRLRHPNVLEFIHAYKTHTSLHAVFESTAINFLHLVKCPVYLDEAQLGAVVGQRSNGFRPLKTKTDICADIVTCYKSWPSGTTMTIKTPQVNTQITANSPRVPYAPPMYLWPIPNRPTTRLKGLLLATPPRVWVFSLLSRLSLGGGNESPADDDFADVHRDPGIVSPGAPRSTRDDAVFDVTEAADDSLRVATGLYPDVTSSANQPEESDVRDKLIAPTSANVPAVAGVVAGEQADGFGFPSTEAAGSKPAVDPVDKADSEDTPIDAYDLLIFDSIVDHRRDPHIETMFQMRVRWKNGSLTWEPESSIQKVAGGHLFSYWDGVEGRRAGAMGDKSRWHVLEVEKHHITSKSIVYLYISWIGSIERSWELESDVIHVARAIVENYWAIKGGRDKVMESVTRRSKRRRLRDSDATEAAELTNMMGPAWLESWDVQFHDCQRVDGATWATSKTERRPQSTEQAGPGSGHLANNNVQPPRKRLRSA</sequence>
<evidence type="ECO:0000313" key="2">
    <source>
        <dbReference type="EMBL" id="KAK2742896.1"/>
    </source>
</evidence>
<protein>
    <submittedName>
        <fullName evidence="2">FAD-binding domain-containing protein</fullName>
    </submittedName>
</protein>
<evidence type="ECO:0000256" key="1">
    <source>
        <dbReference type="SAM" id="MobiDB-lite"/>
    </source>
</evidence>